<dbReference type="EMBL" id="QNUL01000023">
    <property type="protein sequence ID" value="REA58019.1"/>
    <property type="molecule type" value="Genomic_DNA"/>
</dbReference>
<comment type="caution">
    <text evidence="4">The sequence shown here is derived from an EMBL/GenBank/DDBJ whole genome shotgun (WGS) entry which is preliminary data.</text>
</comment>
<keyword evidence="2" id="KW-0560">Oxidoreductase</keyword>
<evidence type="ECO:0000256" key="3">
    <source>
        <dbReference type="RuleBase" id="RU000363"/>
    </source>
</evidence>
<keyword evidence="5" id="KW-1185">Reference proteome</keyword>
<dbReference type="PROSITE" id="PS00061">
    <property type="entry name" value="ADH_SHORT"/>
    <property type="match status" value="1"/>
</dbReference>
<dbReference type="AlphaFoldDB" id="A0A3D8Y5T6"/>
<reference evidence="4 5" key="1">
    <citation type="submission" date="2018-07" db="EMBL/GenBank/DDBJ databases">
        <title>Dyadobacter roseus sp. nov., isolated from rose rhizosphere soil.</title>
        <authorList>
            <person name="Chen L."/>
        </authorList>
    </citation>
    <scope>NUCLEOTIDE SEQUENCE [LARGE SCALE GENOMIC DNA]</scope>
    <source>
        <strain evidence="4 5">RS19</strain>
    </source>
</reference>
<dbReference type="GO" id="GO:0016491">
    <property type="term" value="F:oxidoreductase activity"/>
    <property type="evidence" value="ECO:0007669"/>
    <property type="project" value="UniProtKB-KW"/>
</dbReference>
<dbReference type="Proteomes" id="UP000256373">
    <property type="component" value="Unassembled WGS sequence"/>
</dbReference>
<dbReference type="PANTHER" id="PTHR43976:SF16">
    <property type="entry name" value="SHORT-CHAIN DEHYDROGENASE_REDUCTASE FAMILY PROTEIN"/>
    <property type="match status" value="1"/>
</dbReference>
<dbReference type="SUPFAM" id="SSF51735">
    <property type="entry name" value="NAD(P)-binding Rossmann-fold domains"/>
    <property type="match status" value="1"/>
</dbReference>
<dbReference type="Gene3D" id="3.40.50.720">
    <property type="entry name" value="NAD(P)-binding Rossmann-like Domain"/>
    <property type="match status" value="1"/>
</dbReference>
<dbReference type="InterPro" id="IPR002347">
    <property type="entry name" value="SDR_fam"/>
</dbReference>
<evidence type="ECO:0000256" key="2">
    <source>
        <dbReference type="ARBA" id="ARBA00023002"/>
    </source>
</evidence>
<evidence type="ECO:0000256" key="1">
    <source>
        <dbReference type="ARBA" id="ARBA00006484"/>
    </source>
</evidence>
<comment type="similarity">
    <text evidence="1 3">Belongs to the short-chain dehydrogenases/reductases (SDR) family.</text>
</comment>
<dbReference type="OrthoDB" id="9786056at2"/>
<dbReference type="InterPro" id="IPR020904">
    <property type="entry name" value="Sc_DH/Rdtase_CS"/>
</dbReference>
<protein>
    <submittedName>
        <fullName evidence="4">Short-chain dehydrogenase/reductase</fullName>
    </submittedName>
</protein>
<organism evidence="4 5">
    <name type="scientific">Dyadobacter luteus</name>
    <dbReference type="NCBI Taxonomy" id="2259619"/>
    <lineage>
        <taxon>Bacteria</taxon>
        <taxon>Pseudomonadati</taxon>
        <taxon>Bacteroidota</taxon>
        <taxon>Cytophagia</taxon>
        <taxon>Cytophagales</taxon>
        <taxon>Spirosomataceae</taxon>
        <taxon>Dyadobacter</taxon>
    </lineage>
</organism>
<proteinExistence type="inferred from homology"/>
<dbReference type="PRINTS" id="PR00080">
    <property type="entry name" value="SDRFAMILY"/>
</dbReference>
<evidence type="ECO:0000313" key="5">
    <source>
        <dbReference type="Proteomes" id="UP000256373"/>
    </source>
</evidence>
<dbReference type="CDD" id="cd05374">
    <property type="entry name" value="17beta-HSD-like_SDR_c"/>
    <property type="match status" value="1"/>
</dbReference>
<dbReference type="Pfam" id="PF00106">
    <property type="entry name" value="adh_short"/>
    <property type="match status" value="1"/>
</dbReference>
<evidence type="ECO:0000313" key="4">
    <source>
        <dbReference type="EMBL" id="REA58019.1"/>
    </source>
</evidence>
<dbReference type="PRINTS" id="PR00081">
    <property type="entry name" value="GDHRDH"/>
</dbReference>
<dbReference type="InterPro" id="IPR036291">
    <property type="entry name" value="NAD(P)-bd_dom_sf"/>
</dbReference>
<gene>
    <name evidence="4" type="ORF">DSL64_21780</name>
</gene>
<accession>A0A3D8Y5T6</accession>
<dbReference type="PANTHER" id="PTHR43976">
    <property type="entry name" value="SHORT CHAIN DEHYDROGENASE"/>
    <property type="match status" value="1"/>
</dbReference>
<sequence length="279" mass="30574">METTKVWLVTGASKGLGLALVKSLLQQNMRVAATSRNLQSLVSAIGEKSDQFLPMQLNITENEAVKAVIERTAAHFEKIDVVVNNAGYGQLGTLEELSDTEARENFDVNVFGPLNVIRHVMPYLRKQKSGHIFNIASVGGFLGNFPGWGIYCASKFAMAGFSEGLAEEVKEFGVHVTIVYPGYFRTDFLTSGSLKTPQQSIDEYTAARESEKAHLNQIDGSQPNDPEKAADVLIAVAGQPNPPVHLLLGVDAYDLLQQKTYIITQDAEKWKSYTISTGY</sequence>
<dbReference type="InterPro" id="IPR051911">
    <property type="entry name" value="SDR_oxidoreductase"/>
</dbReference>
<dbReference type="RefSeq" id="WP_115833058.1">
    <property type="nucleotide sequence ID" value="NZ_QNUL01000023.1"/>
</dbReference>
<name>A0A3D8Y5T6_9BACT</name>